<organism evidence="1 2">
    <name type="scientific">Saguinus oedipus</name>
    <name type="common">Cotton-top tamarin</name>
    <name type="synonym">Oedipomidas oedipus</name>
    <dbReference type="NCBI Taxonomy" id="9490"/>
    <lineage>
        <taxon>Eukaryota</taxon>
        <taxon>Metazoa</taxon>
        <taxon>Chordata</taxon>
        <taxon>Craniata</taxon>
        <taxon>Vertebrata</taxon>
        <taxon>Euteleostomi</taxon>
        <taxon>Mammalia</taxon>
        <taxon>Eutheria</taxon>
        <taxon>Euarchontoglires</taxon>
        <taxon>Primates</taxon>
        <taxon>Haplorrhini</taxon>
        <taxon>Platyrrhini</taxon>
        <taxon>Cebidae</taxon>
        <taxon>Callitrichinae</taxon>
        <taxon>Saguinus</taxon>
    </lineage>
</organism>
<name>A0ABQ9WD86_SAGOE</name>
<dbReference type="EMBL" id="JASSZA010000001">
    <property type="protein sequence ID" value="KAK2119440.1"/>
    <property type="molecule type" value="Genomic_DNA"/>
</dbReference>
<evidence type="ECO:0000313" key="2">
    <source>
        <dbReference type="Proteomes" id="UP001266305"/>
    </source>
</evidence>
<proteinExistence type="predicted"/>
<accession>A0ABQ9WD86</accession>
<protein>
    <submittedName>
        <fullName evidence="1">Uncharacterized protein</fullName>
    </submittedName>
</protein>
<evidence type="ECO:0000313" key="1">
    <source>
        <dbReference type="EMBL" id="KAK2119440.1"/>
    </source>
</evidence>
<gene>
    <name evidence="1" type="ORF">P7K49_000826</name>
</gene>
<reference evidence="1 2" key="1">
    <citation type="submission" date="2023-05" db="EMBL/GenBank/DDBJ databases">
        <title>B98-5 Cell Line De Novo Hybrid Assembly: An Optical Mapping Approach.</title>
        <authorList>
            <person name="Kananen K."/>
            <person name="Auerbach J.A."/>
            <person name="Kautto E."/>
            <person name="Blachly J.S."/>
        </authorList>
    </citation>
    <scope>NUCLEOTIDE SEQUENCE [LARGE SCALE GENOMIC DNA]</scope>
    <source>
        <strain evidence="1">B95-8</strain>
        <tissue evidence="1">Cell line</tissue>
    </source>
</reference>
<comment type="caution">
    <text evidence="1">The sequence shown here is derived from an EMBL/GenBank/DDBJ whole genome shotgun (WGS) entry which is preliminary data.</text>
</comment>
<sequence length="128" mass="14256">MVRDTTRSGFKGPGWWLLRESYNIHVFPERGCAGCGGRCDCCSTEVHTNQTVTDNKTVYSRQLDYTQQIPEPCSKAAAAIPTRSKVQQSPGHPGSYLHRLLHYLIATRGFTRRDAHSPLQSSLQVPAP</sequence>
<dbReference type="Proteomes" id="UP001266305">
    <property type="component" value="Unassembled WGS sequence"/>
</dbReference>
<keyword evidence="2" id="KW-1185">Reference proteome</keyword>